<evidence type="ECO:0000313" key="9">
    <source>
        <dbReference type="Proteomes" id="UP000263377"/>
    </source>
</evidence>
<reference evidence="8 9" key="1">
    <citation type="submission" date="2018-08" db="EMBL/GenBank/DDBJ databases">
        <title>Diversity &amp; Physiological Properties of Lignin-Decomposing Actinobacteria from Soil.</title>
        <authorList>
            <person name="Roh S.G."/>
            <person name="Kim S.B."/>
        </authorList>
    </citation>
    <scope>NUCLEOTIDE SEQUENCE [LARGE SCALE GENOMIC DNA]</scope>
    <source>
        <strain evidence="8 9">MMS17-GH009</strain>
    </source>
</reference>
<organism evidence="8 9">
    <name type="scientific">Kitasatospora xanthocidica</name>
    <dbReference type="NCBI Taxonomy" id="83382"/>
    <lineage>
        <taxon>Bacteria</taxon>
        <taxon>Bacillati</taxon>
        <taxon>Actinomycetota</taxon>
        <taxon>Actinomycetes</taxon>
        <taxon>Kitasatosporales</taxon>
        <taxon>Streptomycetaceae</taxon>
        <taxon>Kitasatospora</taxon>
    </lineage>
</organism>
<comment type="caution">
    <text evidence="8">The sequence shown here is derived from an EMBL/GenBank/DDBJ whole genome shotgun (WGS) entry which is preliminary data.</text>
</comment>
<dbReference type="InterPro" id="IPR013249">
    <property type="entry name" value="RNA_pol_sigma70_r4_t2"/>
</dbReference>
<evidence type="ECO:0000259" key="6">
    <source>
        <dbReference type="Pfam" id="PF04542"/>
    </source>
</evidence>
<comment type="similarity">
    <text evidence="1">Belongs to the sigma-70 factor family. ECF subfamily.</text>
</comment>
<keyword evidence="2" id="KW-0805">Transcription regulation</keyword>
<dbReference type="Proteomes" id="UP000263377">
    <property type="component" value="Unassembled WGS sequence"/>
</dbReference>
<feature type="domain" description="RNA polymerase sigma-70 region 2" evidence="6">
    <location>
        <begin position="36"/>
        <end position="104"/>
    </location>
</feature>
<feature type="domain" description="RNA polymerase sigma factor 70 region 4 type 2" evidence="7">
    <location>
        <begin position="137"/>
        <end position="188"/>
    </location>
</feature>
<evidence type="ECO:0000256" key="1">
    <source>
        <dbReference type="ARBA" id="ARBA00010641"/>
    </source>
</evidence>
<feature type="region of interest" description="Disordered" evidence="5">
    <location>
        <begin position="198"/>
        <end position="228"/>
    </location>
</feature>
<evidence type="ECO:0000256" key="5">
    <source>
        <dbReference type="SAM" id="MobiDB-lite"/>
    </source>
</evidence>
<keyword evidence="4" id="KW-0804">Transcription</keyword>
<evidence type="ECO:0000256" key="4">
    <source>
        <dbReference type="ARBA" id="ARBA00023163"/>
    </source>
</evidence>
<dbReference type="Gene3D" id="1.10.10.10">
    <property type="entry name" value="Winged helix-like DNA-binding domain superfamily/Winged helix DNA-binding domain"/>
    <property type="match status" value="1"/>
</dbReference>
<dbReference type="PANTHER" id="PTHR43133">
    <property type="entry name" value="RNA POLYMERASE ECF-TYPE SIGMA FACTO"/>
    <property type="match status" value="1"/>
</dbReference>
<evidence type="ECO:0000313" key="8">
    <source>
        <dbReference type="EMBL" id="RGD55943.1"/>
    </source>
</evidence>
<dbReference type="Pfam" id="PF04542">
    <property type="entry name" value="Sigma70_r2"/>
    <property type="match status" value="1"/>
</dbReference>
<keyword evidence="3" id="KW-0731">Sigma factor</keyword>
<dbReference type="InterPro" id="IPR036388">
    <property type="entry name" value="WH-like_DNA-bd_sf"/>
</dbReference>
<dbReference type="PANTHER" id="PTHR43133:SF25">
    <property type="entry name" value="RNA POLYMERASE SIGMA FACTOR RFAY-RELATED"/>
    <property type="match status" value="1"/>
</dbReference>
<dbReference type="AlphaFoldDB" id="A0A372ZJB9"/>
<sequence length="228" mass="25269">MVTRVTGTGPPARTRHDVNHPHSRLRAGNPEAFRDLFRDHASLVYRHAVRVTGNWALAEDVVSLTFLEAWRLRGKLRDEGDSPRPWLMGIAVNVLRNTTRAARRHSAALARMPATDPVPDFADELVGRIADSEQLAAAHKALGRLRRSEREVFALCVWSGLGYAEAAATLGIPVGTVRSRLSRARTRLRRLAAEELRAAQQNTEPLPIPGQVQGSRSTAARPHKETHR</sequence>
<protein>
    <submittedName>
        <fullName evidence="8">RNA polymerase sigma factor</fullName>
    </submittedName>
</protein>
<dbReference type="GO" id="GO:0003677">
    <property type="term" value="F:DNA binding"/>
    <property type="evidence" value="ECO:0007669"/>
    <property type="project" value="InterPro"/>
</dbReference>
<dbReference type="GO" id="GO:0006352">
    <property type="term" value="P:DNA-templated transcription initiation"/>
    <property type="evidence" value="ECO:0007669"/>
    <property type="project" value="InterPro"/>
</dbReference>
<dbReference type="SUPFAM" id="SSF88946">
    <property type="entry name" value="Sigma2 domain of RNA polymerase sigma factors"/>
    <property type="match status" value="1"/>
</dbReference>
<dbReference type="Gene3D" id="1.10.1740.10">
    <property type="match status" value="1"/>
</dbReference>
<feature type="region of interest" description="Disordered" evidence="5">
    <location>
        <begin position="1"/>
        <end position="23"/>
    </location>
</feature>
<evidence type="ECO:0000256" key="2">
    <source>
        <dbReference type="ARBA" id="ARBA00023015"/>
    </source>
</evidence>
<dbReference type="InterPro" id="IPR014284">
    <property type="entry name" value="RNA_pol_sigma-70_dom"/>
</dbReference>
<name>A0A372ZJB9_9ACTN</name>
<dbReference type="InterPro" id="IPR039425">
    <property type="entry name" value="RNA_pol_sigma-70-like"/>
</dbReference>
<evidence type="ECO:0000256" key="3">
    <source>
        <dbReference type="ARBA" id="ARBA00023082"/>
    </source>
</evidence>
<dbReference type="SUPFAM" id="SSF88659">
    <property type="entry name" value="Sigma3 and sigma4 domains of RNA polymerase sigma factors"/>
    <property type="match status" value="1"/>
</dbReference>
<dbReference type="Pfam" id="PF08281">
    <property type="entry name" value="Sigma70_r4_2"/>
    <property type="match status" value="1"/>
</dbReference>
<keyword evidence="9" id="KW-1185">Reference proteome</keyword>
<dbReference type="EMBL" id="QVIG01000002">
    <property type="protein sequence ID" value="RGD55943.1"/>
    <property type="molecule type" value="Genomic_DNA"/>
</dbReference>
<dbReference type="GO" id="GO:0016987">
    <property type="term" value="F:sigma factor activity"/>
    <property type="evidence" value="ECO:0007669"/>
    <property type="project" value="UniProtKB-KW"/>
</dbReference>
<dbReference type="NCBIfam" id="TIGR02937">
    <property type="entry name" value="sigma70-ECF"/>
    <property type="match status" value="1"/>
</dbReference>
<dbReference type="InterPro" id="IPR007627">
    <property type="entry name" value="RNA_pol_sigma70_r2"/>
</dbReference>
<dbReference type="InterPro" id="IPR013324">
    <property type="entry name" value="RNA_pol_sigma_r3/r4-like"/>
</dbReference>
<accession>A0A372ZJB9</accession>
<dbReference type="InterPro" id="IPR013325">
    <property type="entry name" value="RNA_pol_sigma_r2"/>
</dbReference>
<proteinExistence type="inferred from homology"/>
<gene>
    <name evidence="8" type="ORF">DR950_37055</name>
</gene>
<evidence type="ECO:0000259" key="7">
    <source>
        <dbReference type="Pfam" id="PF08281"/>
    </source>
</evidence>